<reference evidence="3 5" key="2">
    <citation type="submission" date="2018-06" db="EMBL/GenBank/DDBJ databases">
        <authorList>
            <consortium name="Pathogen Informatics"/>
            <person name="Doyle S."/>
        </authorList>
    </citation>
    <scope>NUCLEOTIDE SEQUENCE [LARGE SCALE GENOMIC DNA]</scope>
    <source>
        <strain evidence="3 5">NCTC13492</strain>
    </source>
</reference>
<gene>
    <name evidence="3" type="ORF">NCTC13492_02771</name>
    <name evidence="2" type="ORF">SAMN05421542_4633</name>
</gene>
<evidence type="ECO:0000313" key="3">
    <source>
        <dbReference type="EMBL" id="SQB45588.1"/>
    </source>
</evidence>
<protein>
    <submittedName>
        <fullName evidence="3">Lantibiotic dehydratase, C terminus</fullName>
    </submittedName>
</protein>
<dbReference type="AlphaFoldDB" id="A0A2X2WY36"/>
<proteinExistence type="predicted"/>
<dbReference type="InterPro" id="IPR006827">
    <property type="entry name" value="Lant_deHydtase_N"/>
</dbReference>
<dbReference type="OrthoDB" id="1273722at2"/>
<keyword evidence="4" id="KW-1185">Reference proteome</keyword>
<evidence type="ECO:0000259" key="1">
    <source>
        <dbReference type="Pfam" id="PF04738"/>
    </source>
</evidence>
<evidence type="ECO:0000313" key="5">
    <source>
        <dbReference type="Proteomes" id="UP000251670"/>
    </source>
</evidence>
<feature type="domain" description="Lantibiotic dehydratase N-terminal" evidence="1">
    <location>
        <begin position="45"/>
        <end position="697"/>
    </location>
</feature>
<dbReference type="EMBL" id="UAWB01000011">
    <property type="protein sequence ID" value="SQB45588.1"/>
    <property type="molecule type" value="Genomic_DNA"/>
</dbReference>
<reference evidence="2 4" key="1">
    <citation type="submission" date="2016-10" db="EMBL/GenBank/DDBJ databases">
        <authorList>
            <person name="Varghese N."/>
            <person name="Submissions S."/>
        </authorList>
    </citation>
    <scope>NUCLEOTIDE SEQUENCE [LARGE SCALE GENOMIC DNA]</scope>
    <source>
        <strain evidence="2 4">DSM 19299</strain>
    </source>
</reference>
<organism evidence="3 5">
    <name type="scientific">Chryseobacterium jejuense</name>
    <dbReference type="NCBI Taxonomy" id="445960"/>
    <lineage>
        <taxon>Bacteria</taxon>
        <taxon>Pseudomonadati</taxon>
        <taxon>Bacteroidota</taxon>
        <taxon>Flavobacteriia</taxon>
        <taxon>Flavobacteriales</taxon>
        <taxon>Weeksellaceae</taxon>
        <taxon>Chryseobacterium group</taxon>
        <taxon>Chryseobacterium</taxon>
    </lineage>
</organism>
<dbReference type="Pfam" id="PF04738">
    <property type="entry name" value="Lant_dehydr_N"/>
    <property type="match status" value="1"/>
</dbReference>
<dbReference type="Proteomes" id="UP000199426">
    <property type="component" value="Unassembled WGS sequence"/>
</dbReference>
<sequence>MSRFPYQFFDEYIVRTPLFSSRKFLEVINKDEISDEELKIKFADHSEFLEAIYLASPDLHEEITRWLHAEKSLSQKEHQKLKHTLLKYYSRMSTRCTPFGLFSGVGLGKFNEDYKNRVSREDNLYADYLVRDTKLDMYFLVSLAQYFVKTLEIRNKLLFYPNNTIYRVGTKIRYIEYQYLGGKRDYIISSAPLSDELKDVLQFSKQGKTIQELTDILISEEITREDASEFIDELIDNQVLTSEIEPNVSGRDFLDTIISVLQRLKANEADILISIKSKLDALDQNIGNPTSNYAEIEKLIASFEIEYEQKYLFQTDLYHKDKATLSPSWKKEIKIAFSFLNKIILPSKDIRLEKFKRAFNERFEGQELPLQYVLDSEIGLGYKQSASLKGIHSYLDDLILPGSEINNNLSIELNPVQKVLNEKLQDALLESQYKIELSDDDFKELDEKWDDLPDTISFMTEIISDDDQEKLFLNGSTGSSAANLLGRFCSEKSEIHKLTRTIADKEESLNPEYILAEVIHLPEARIGNVVRRPTIRPYEIPYMAQSVVPEENQIAVDDLYISLQNNRIVLRSKRLNKEIRPYLTNAHNYFHNTLPVYHFLSDLYSQEIRNGLHFNWGGLKDIYKFFPRVEYKNIILSKASWKIFDKDISFSEQLILDKECFLSELKNWRIKRKIPARIQWVESDNTLMLNLENYDMATLFIHTIKKKKIIMIEEFLFNENERFKYEFVFPMYKINTDE</sequence>
<dbReference type="RefSeq" id="WP_089739721.1">
    <property type="nucleotide sequence ID" value="NZ_FNEG01000010.1"/>
</dbReference>
<evidence type="ECO:0000313" key="4">
    <source>
        <dbReference type="Proteomes" id="UP000199426"/>
    </source>
</evidence>
<dbReference type="Proteomes" id="UP000251670">
    <property type="component" value="Unassembled WGS sequence"/>
</dbReference>
<dbReference type="STRING" id="445960.SAMN05421542_4633"/>
<name>A0A2X2WY36_CHRJE</name>
<accession>A0A2X2WY36</accession>
<evidence type="ECO:0000313" key="2">
    <source>
        <dbReference type="EMBL" id="SDJ89981.1"/>
    </source>
</evidence>
<dbReference type="EMBL" id="FNEG01000010">
    <property type="protein sequence ID" value="SDJ89981.1"/>
    <property type="molecule type" value="Genomic_DNA"/>
</dbReference>